<dbReference type="Gene3D" id="3.70.10.10">
    <property type="match status" value="1"/>
</dbReference>
<dbReference type="InterPro" id="IPR046938">
    <property type="entry name" value="DNA_clamp_sf"/>
</dbReference>
<evidence type="ECO:0000313" key="5">
    <source>
        <dbReference type="RefSeq" id="XP_019631619.1"/>
    </source>
</evidence>
<sequence length="341" mass="37808">MPGWKGLFIPAILLVLIFIDPVAPDDTAVRSDLLTLMTTIMENMKKGKDLGAIEKDMFMKDLKTSALFADLDVAALDRVLVTATDFNTDAILRCEEDAFIMETKDVHESIFIQAALKARYSDVQHCDGFRMGAHLENVRKLFPADYHTCSFATINVTRHKDAEKDGPYSMEVYADTLIGRLNAVGNMDLIGTSMKEVAIPPEKETYSCEVTMTAKAFRLLMQQINWLGKDFTISCTLQDMNFTVTDDGGTHAFLLRHSPRMEIEASLTGIVPPRGFVTEKLYSSTRVEVASATVTLRLAPTGPLGSFALPAEEGCRWSAEEPQSHHLLHGEHTVETSQLLS</sequence>
<feature type="chain" id="PRO_5044647645" evidence="2">
    <location>
        <begin position="25"/>
        <end position="341"/>
    </location>
</feature>
<name>A0A6P4ZCJ5_BRABE</name>
<dbReference type="OrthoDB" id="10010903at2759"/>
<accession>A0A6P4ZCJ5</accession>
<dbReference type="KEGG" id="bbel:109475459"/>
<dbReference type="SUPFAM" id="SSF55979">
    <property type="entry name" value="DNA clamp"/>
    <property type="match status" value="1"/>
</dbReference>
<evidence type="ECO:0000313" key="4">
    <source>
        <dbReference type="RefSeq" id="XP_019631618.1"/>
    </source>
</evidence>
<reference evidence="4 5" key="1">
    <citation type="submission" date="2025-04" db="UniProtKB">
        <authorList>
            <consortium name="RefSeq"/>
        </authorList>
    </citation>
    <scope>IDENTIFICATION</scope>
    <source>
        <tissue evidence="4 5">Gonad</tissue>
    </source>
</reference>
<keyword evidence="3" id="KW-1185">Reference proteome</keyword>
<organism evidence="3 5">
    <name type="scientific">Branchiostoma belcheri</name>
    <name type="common">Amphioxus</name>
    <dbReference type="NCBI Taxonomy" id="7741"/>
    <lineage>
        <taxon>Eukaryota</taxon>
        <taxon>Metazoa</taxon>
        <taxon>Chordata</taxon>
        <taxon>Cephalochordata</taxon>
        <taxon>Leptocardii</taxon>
        <taxon>Amphioxiformes</taxon>
        <taxon>Branchiostomatidae</taxon>
        <taxon>Branchiostoma</taxon>
    </lineage>
</organism>
<gene>
    <name evidence="4 5" type="primary">LOC109475459</name>
</gene>
<evidence type="ECO:0000313" key="3">
    <source>
        <dbReference type="Proteomes" id="UP000515135"/>
    </source>
</evidence>
<dbReference type="GeneID" id="109475459"/>
<feature type="region of interest" description="Disordered" evidence="1">
    <location>
        <begin position="320"/>
        <end position="341"/>
    </location>
</feature>
<feature type="signal peptide" evidence="2">
    <location>
        <begin position="1"/>
        <end position="24"/>
    </location>
</feature>
<protein>
    <submittedName>
        <fullName evidence="4 5">Proliferating cell nuclear antigen-like isoform X1</fullName>
    </submittedName>
</protein>
<keyword evidence="2" id="KW-0732">Signal</keyword>
<proteinExistence type="predicted"/>
<dbReference type="RefSeq" id="XP_019631619.1">
    <property type="nucleotide sequence ID" value="XM_019776060.1"/>
</dbReference>
<dbReference type="AlphaFoldDB" id="A0A6P4ZCJ5"/>
<evidence type="ECO:0000256" key="2">
    <source>
        <dbReference type="SAM" id="SignalP"/>
    </source>
</evidence>
<dbReference type="Proteomes" id="UP000515135">
    <property type="component" value="Unplaced"/>
</dbReference>
<dbReference type="RefSeq" id="XP_019631618.1">
    <property type="nucleotide sequence ID" value="XM_019776059.1"/>
</dbReference>
<feature type="compositionally biased region" description="Basic and acidic residues" evidence="1">
    <location>
        <begin position="320"/>
        <end position="334"/>
    </location>
</feature>
<evidence type="ECO:0000256" key="1">
    <source>
        <dbReference type="SAM" id="MobiDB-lite"/>
    </source>
</evidence>